<feature type="transmembrane region" description="Helical" evidence="7">
    <location>
        <begin position="59"/>
        <end position="82"/>
    </location>
</feature>
<keyword evidence="4 7" id="KW-0812">Transmembrane</keyword>
<dbReference type="GO" id="GO:0008324">
    <property type="term" value="F:monoatomic cation transmembrane transporter activity"/>
    <property type="evidence" value="ECO:0007669"/>
    <property type="project" value="InterPro"/>
</dbReference>
<gene>
    <name evidence="8" type="ORF">C2869_08305</name>
</gene>
<evidence type="ECO:0000256" key="2">
    <source>
        <dbReference type="ARBA" id="ARBA00006228"/>
    </source>
</evidence>
<evidence type="ECO:0000256" key="7">
    <source>
        <dbReference type="SAM" id="Phobius"/>
    </source>
</evidence>
<evidence type="ECO:0000313" key="9">
    <source>
        <dbReference type="Proteomes" id="UP000244441"/>
    </source>
</evidence>
<evidence type="ECO:0000256" key="1">
    <source>
        <dbReference type="ARBA" id="ARBA00004651"/>
    </source>
</evidence>
<evidence type="ECO:0000313" key="8">
    <source>
        <dbReference type="EMBL" id="AWB66429.1"/>
    </source>
</evidence>
<keyword evidence="5 7" id="KW-1133">Transmembrane helix</keyword>
<dbReference type="AlphaFoldDB" id="A0A2S0VQG2"/>
<keyword evidence="6 7" id="KW-0472">Membrane</keyword>
<evidence type="ECO:0000256" key="6">
    <source>
        <dbReference type="ARBA" id="ARBA00023136"/>
    </source>
</evidence>
<dbReference type="KEGG" id="cate:C2869_08305"/>
<organism evidence="8 9">
    <name type="scientific">Saccharobesus litoralis</name>
    <dbReference type="NCBI Taxonomy" id="2172099"/>
    <lineage>
        <taxon>Bacteria</taxon>
        <taxon>Pseudomonadati</taxon>
        <taxon>Pseudomonadota</taxon>
        <taxon>Gammaproteobacteria</taxon>
        <taxon>Alteromonadales</taxon>
        <taxon>Alteromonadaceae</taxon>
        <taxon>Saccharobesus</taxon>
    </lineage>
</organism>
<dbReference type="InterPro" id="IPR002758">
    <property type="entry name" value="Cation_antiport_E"/>
</dbReference>
<dbReference type="PANTHER" id="PTHR34584:SF1">
    <property type="entry name" value="NA(+)_H(+) ANTIPORTER SUBUNIT E1"/>
    <property type="match status" value="1"/>
</dbReference>
<dbReference type="PANTHER" id="PTHR34584">
    <property type="entry name" value="NA(+)/H(+) ANTIPORTER SUBUNIT E1"/>
    <property type="match status" value="1"/>
</dbReference>
<accession>A0A2S0VQG2</accession>
<name>A0A2S0VQG2_9ALTE</name>
<reference evidence="8 9" key="1">
    <citation type="submission" date="2018-01" db="EMBL/GenBank/DDBJ databases">
        <title>Genome sequence of a Cantenovulum-like bacteria.</title>
        <authorList>
            <person name="Tan W.R."/>
            <person name="Lau N.-S."/>
            <person name="Go F."/>
            <person name="Amirul A.-A.A."/>
        </authorList>
    </citation>
    <scope>NUCLEOTIDE SEQUENCE [LARGE SCALE GENOMIC DNA]</scope>
    <source>
        <strain evidence="8 9">CCB-QB4</strain>
    </source>
</reference>
<protein>
    <submittedName>
        <fullName evidence="8">Cation transporter</fullName>
    </submittedName>
</protein>
<dbReference type="Pfam" id="PF01899">
    <property type="entry name" value="MNHE"/>
    <property type="match status" value="1"/>
</dbReference>
<feature type="transmembrane region" description="Helical" evidence="7">
    <location>
        <begin position="6"/>
        <end position="38"/>
    </location>
</feature>
<dbReference type="RefSeq" id="WP_108602492.1">
    <property type="nucleotide sequence ID" value="NZ_CP026604.1"/>
</dbReference>
<keyword evidence="9" id="KW-1185">Reference proteome</keyword>
<evidence type="ECO:0000256" key="4">
    <source>
        <dbReference type="ARBA" id="ARBA00022692"/>
    </source>
</evidence>
<evidence type="ECO:0000256" key="5">
    <source>
        <dbReference type="ARBA" id="ARBA00022989"/>
    </source>
</evidence>
<dbReference type="Proteomes" id="UP000244441">
    <property type="component" value="Chromosome"/>
</dbReference>
<keyword evidence="3" id="KW-1003">Cell membrane</keyword>
<dbReference type="EMBL" id="CP026604">
    <property type="protein sequence ID" value="AWB66429.1"/>
    <property type="molecule type" value="Genomic_DNA"/>
</dbReference>
<comment type="subcellular location">
    <subcellularLocation>
        <location evidence="1">Cell membrane</location>
        <topology evidence="1">Multi-pass membrane protein</topology>
    </subcellularLocation>
</comment>
<comment type="similarity">
    <text evidence="2">Belongs to the CPA3 antiporters (TC 2.A.63) subunit E family.</text>
</comment>
<dbReference type="OrthoDB" id="9807187at2"/>
<sequence>MHLIRWALLLCGFWLLLSGFIQPLLLSFGVISVALVIITLKRMDAADSEPKRISIGSRIIFYCFWLLGQIVLSAIQVTKLIWGGSHRLSPTIARIPIKQVTHKNRVLYANSITLTPGTLSVDLQDNEVVVHALQQSSIDELQQGDMEKMITGRRS</sequence>
<proteinExistence type="inferred from homology"/>
<evidence type="ECO:0000256" key="3">
    <source>
        <dbReference type="ARBA" id="ARBA00022475"/>
    </source>
</evidence>
<dbReference type="GO" id="GO:0005886">
    <property type="term" value="C:plasma membrane"/>
    <property type="evidence" value="ECO:0007669"/>
    <property type="project" value="UniProtKB-SubCell"/>
</dbReference>